<dbReference type="EMBL" id="JAYKLX010000011">
    <property type="protein sequence ID" value="MEB3348010.1"/>
    <property type="molecule type" value="Genomic_DNA"/>
</dbReference>
<evidence type="ECO:0000313" key="1">
    <source>
        <dbReference type="EMBL" id="MEB3348010.1"/>
    </source>
</evidence>
<accession>A0ABU6A1H2</accession>
<proteinExistence type="predicted"/>
<protein>
    <recommendedName>
        <fullName evidence="3">Bacteriocin-like protein</fullName>
    </recommendedName>
</protein>
<reference evidence="1 2" key="1">
    <citation type="journal article" date="2013" name="Int. J. Syst. Evol. Microbiol.">
        <title>Aquimarina gracilis sp. nov., isolated from the gut microflora of a mussel, Mytilus coruscus, and emended description of Aquimarina spongiae.</title>
        <authorList>
            <person name="Park S.C."/>
            <person name="Choe H.N."/>
            <person name="Baik K.S."/>
            <person name="Seong C.N."/>
        </authorList>
    </citation>
    <scope>NUCLEOTIDE SEQUENCE [LARGE SCALE GENOMIC DNA]</scope>
    <source>
        <strain evidence="1 2">PSC32</strain>
    </source>
</reference>
<gene>
    <name evidence="1" type="ORF">U6A24_21220</name>
</gene>
<evidence type="ECO:0008006" key="3">
    <source>
        <dbReference type="Google" id="ProtNLM"/>
    </source>
</evidence>
<sequence length="69" mass="7591">MKTKKKLSLKKMNISQLNNVKGGNINTGNNNTFTDMSDSLRIDCYPSGLTYQYCNNTIPVNSLPTVCGS</sequence>
<name>A0ABU6A1H2_9FLAO</name>
<organism evidence="1 2">
    <name type="scientific">Aquimarina gracilis</name>
    <dbReference type="NCBI Taxonomy" id="874422"/>
    <lineage>
        <taxon>Bacteria</taxon>
        <taxon>Pseudomonadati</taxon>
        <taxon>Bacteroidota</taxon>
        <taxon>Flavobacteriia</taxon>
        <taxon>Flavobacteriales</taxon>
        <taxon>Flavobacteriaceae</taxon>
        <taxon>Aquimarina</taxon>
    </lineage>
</organism>
<keyword evidence="2" id="KW-1185">Reference proteome</keyword>
<dbReference type="RefSeq" id="WP_324182034.1">
    <property type="nucleotide sequence ID" value="NZ_BAABAW010000006.1"/>
</dbReference>
<evidence type="ECO:0000313" key="2">
    <source>
        <dbReference type="Proteomes" id="UP001327027"/>
    </source>
</evidence>
<comment type="caution">
    <text evidence="1">The sequence shown here is derived from an EMBL/GenBank/DDBJ whole genome shotgun (WGS) entry which is preliminary data.</text>
</comment>
<dbReference type="Proteomes" id="UP001327027">
    <property type="component" value="Unassembled WGS sequence"/>
</dbReference>